<feature type="region of interest" description="Disordered" evidence="1">
    <location>
        <begin position="209"/>
        <end position="229"/>
    </location>
</feature>
<feature type="compositionally biased region" description="Basic and acidic residues" evidence="1">
    <location>
        <begin position="268"/>
        <end position="283"/>
    </location>
</feature>
<evidence type="ECO:0000313" key="2">
    <source>
        <dbReference type="EMBL" id="KAL1495578.1"/>
    </source>
</evidence>
<keyword evidence="3" id="KW-1185">Reference proteome</keyword>
<comment type="caution">
    <text evidence="2">The sequence shown here is derived from an EMBL/GenBank/DDBJ whole genome shotgun (WGS) entry which is preliminary data.</text>
</comment>
<dbReference type="Proteomes" id="UP001515480">
    <property type="component" value="Unassembled WGS sequence"/>
</dbReference>
<feature type="region of interest" description="Disordered" evidence="1">
    <location>
        <begin position="1"/>
        <end position="52"/>
    </location>
</feature>
<protein>
    <submittedName>
        <fullName evidence="2">Uncharacterized protein</fullName>
    </submittedName>
</protein>
<feature type="compositionally biased region" description="Pro residues" evidence="1">
    <location>
        <begin position="30"/>
        <end position="45"/>
    </location>
</feature>
<feature type="compositionally biased region" description="Low complexity" evidence="1">
    <location>
        <begin position="97"/>
        <end position="118"/>
    </location>
</feature>
<accession>A0AB34ICL1</accession>
<proteinExistence type="predicted"/>
<sequence>MDSLSLTVLPSSLHHKLTLTRRQPSAEDASPPPSPRPAPSHPPSPRIDALLLPLESRSVAAIQRDKLELPDVPTRRRCAADASPRGEAKAWGWGSRSPASASASASSPPSSSASASASYTALALRHSASIACAGKKREAASGARGGGRRRWDGMDVTPHAEAPRSSLSPTNRSPRPNLRIDTTSAYSAAEISPDFCACACPPPLLPHRHRRNTHPPVSPSDPSPLCPAAAASEEGGIAQLLFHQLCAFPLADAPAPAPPELKPAASLRPEDWRGGERRQDSPHKPSRRRANKLPQPEAVKEPLARPASLHASAAIDASGVAYSEWQHNHTSSLASLLLMLQLAAIDEWRATATCPPAAPAADPPSPPPPDASQCEWAISCARARLARSAAARQAAGGLHPPARTA</sequence>
<organism evidence="2 3">
    <name type="scientific">Prymnesium parvum</name>
    <name type="common">Toxic golden alga</name>
    <dbReference type="NCBI Taxonomy" id="97485"/>
    <lineage>
        <taxon>Eukaryota</taxon>
        <taxon>Haptista</taxon>
        <taxon>Haptophyta</taxon>
        <taxon>Prymnesiophyceae</taxon>
        <taxon>Prymnesiales</taxon>
        <taxon>Prymnesiaceae</taxon>
        <taxon>Prymnesium</taxon>
    </lineage>
</organism>
<evidence type="ECO:0000256" key="1">
    <source>
        <dbReference type="SAM" id="MobiDB-lite"/>
    </source>
</evidence>
<feature type="compositionally biased region" description="Pro residues" evidence="1">
    <location>
        <begin position="216"/>
        <end position="225"/>
    </location>
</feature>
<evidence type="ECO:0000313" key="3">
    <source>
        <dbReference type="Proteomes" id="UP001515480"/>
    </source>
</evidence>
<feature type="region of interest" description="Disordered" evidence="1">
    <location>
        <begin position="133"/>
        <end position="179"/>
    </location>
</feature>
<feature type="region of interest" description="Disordered" evidence="1">
    <location>
        <begin position="65"/>
        <end position="119"/>
    </location>
</feature>
<gene>
    <name evidence="2" type="ORF">AB1Y20_016939</name>
</gene>
<reference evidence="2 3" key="1">
    <citation type="journal article" date="2024" name="Science">
        <title>Giant polyketide synthase enzymes in the biosynthesis of giant marine polyether toxins.</title>
        <authorList>
            <person name="Fallon T.R."/>
            <person name="Shende V.V."/>
            <person name="Wierzbicki I.H."/>
            <person name="Pendleton A.L."/>
            <person name="Watervoot N.F."/>
            <person name="Auber R.P."/>
            <person name="Gonzalez D.J."/>
            <person name="Wisecaver J.H."/>
            <person name="Moore B.S."/>
        </authorList>
    </citation>
    <scope>NUCLEOTIDE SEQUENCE [LARGE SCALE GENOMIC DNA]</scope>
    <source>
        <strain evidence="2 3">12B1</strain>
    </source>
</reference>
<feature type="compositionally biased region" description="Polar residues" evidence="1">
    <location>
        <begin position="165"/>
        <end position="179"/>
    </location>
</feature>
<feature type="region of interest" description="Disordered" evidence="1">
    <location>
        <begin position="257"/>
        <end position="305"/>
    </location>
</feature>
<dbReference type="EMBL" id="JBGBPQ010000032">
    <property type="protein sequence ID" value="KAL1495578.1"/>
    <property type="molecule type" value="Genomic_DNA"/>
</dbReference>
<feature type="compositionally biased region" description="Polar residues" evidence="1">
    <location>
        <begin position="1"/>
        <end position="10"/>
    </location>
</feature>
<dbReference type="AlphaFoldDB" id="A0AB34ICL1"/>
<name>A0AB34ICL1_PRYPA</name>